<dbReference type="EMBL" id="VFIY01000018">
    <property type="protein sequence ID" value="TPD57896.1"/>
    <property type="molecule type" value="Genomic_DNA"/>
</dbReference>
<evidence type="ECO:0000256" key="5">
    <source>
        <dbReference type="ARBA" id="ARBA00022692"/>
    </source>
</evidence>
<dbReference type="Pfam" id="PF01032">
    <property type="entry name" value="FecCD"/>
    <property type="match status" value="1"/>
</dbReference>
<name>A0A501PD61_9PROT</name>
<gene>
    <name evidence="9" type="ORF">FIV46_17515</name>
</gene>
<dbReference type="AlphaFoldDB" id="A0A501PD61"/>
<dbReference type="GO" id="GO:0005886">
    <property type="term" value="C:plasma membrane"/>
    <property type="evidence" value="ECO:0007669"/>
    <property type="project" value="UniProtKB-SubCell"/>
</dbReference>
<feature type="transmembrane region" description="Helical" evidence="8">
    <location>
        <begin position="143"/>
        <end position="169"/>
    </location>
</feature>
<dbReference type="SUPFAM" id="SSF81345">
    <property type="entry name" value="ABC transporter involved in vitamin B12 uptake, BtuC"/>
    <property type="match status" value="1"/>
</dbReference>
<feature type="transmembrane region" description="Helical" evidence="8">
    <location>
        <begin position="61"/>
        <end position="78"/>
    </location>
</feature>
<dbReference type="CDD" id="cd06550">
    <property type="entry name" value="TM_ABC_iron-siderophores_like"/>
    <property type="match status" value="1"/>
</dbReference>
<keyword evidence="5 8" id="KW-0812">Transmembrane</keyword>
<dbReference type="OrthoDB" id="9811975at2"/>
<dbReference type="GO" id="GO:0015889">
    <property type="term" value="P:cobalamin transport"/>
    <property type="evidence" value="ECO:0007669"/>
    <property type="project" value="TreeGrafter"/>
</dbReference>
<comment type="subcellular location">
    <subcellularLocation>
        <location evidence="1">Cell membrane</location>
        <topology evidence="1">Multi-pass membrane protein</topology>
    </subcellularLocation>
</comment>
<evidence type="ECO:0000256" key="2">
    <source>
        <dbReference type="ARBA" id="ARBA00007935"/>
    </source>
</evidence>
<feature type="transmembrane region" description="Helical" evidence="8">
    <location>
        <begin position="189"/>
        <end position="209"/>
    </location>
</feature>
<feature type="transmembrane region" description="Helical" evidence="8">
    <location>
        <begin position="308"/>
        <end position="325"/>
    </location>
</feature>
<evidence type="ECO:0000256" key="1">
    <source>
        <dbReference type="ARBA" id="ARBA00004651"/>
    </source>
</evidence>
<evidence type="ECO:0000313" key="9">
    <source>
        <dbReference type="EMBL" id="TPD57896.1"/>
    </source>
</evidence>
<dbReference type="GO" id="GO:0022857">
    <property type="term" value="F:transmembrane transporter activity"/>
    <property type="evidence" value="ECO:0007669"/>
    <property type="project" value="InterPro"/>
</dbReference>
<dbReference type="Proteomes" id="UP000319148">
    <property type="component" value="Unassembled WGS sequence"/>
</dbReference>
<feature type="transmembrane region" description="Helical" evidence="8">
    <location>
        <begin position="90"/>
        <end position="111"/>
    </location>
</feature>
<dbReference type="InterPro" id="IPR000522">
    <property type="entry name" value="ABC_transptr_permease_BtuC"/>
</dbReference>
<sequence length="332" mass="33962">MSGKTPVLLVPVLAAALVLCAAAGLMIGPVDLSVSQVMSGLFGQGEENIAIIIQELRVPRVAIGILAGATLGVSGAALQGLLRNPLADPGVIGVSASAGLGAVVAISFGLVSVFPMALQLLAMAGGLCATAVLLYLAARDASILPLILAGIGISSLAAAIMALVMNFAPNPLALQDMVMWLMGSLQNRTFDDLMLTLPFVLVGWGLLLGTGRGLDATSLGEETAITLGINMKLLRLRIILGAALSVGAVVAVCGTVGFVGLVIPHFLRPLVGYAPGRLLLPSALGGAILLLLADMITRLPFGNQQLQLGVVTSLIGAPLFLHIIYKTREAMR</sequence>
<reference evidence="10" key="1">
    <citation type="submission" date="2019-06" db="EMBL/GenBank/DDBJ databases">
        <title>The complete genome of Emcibacter congregatus ZYLT.</title>
        <authorList>
            <person name="Zhao Z."/>
        </authorList>
    </citation>
    <scope>NUCLEOTIDE SEQUENCE [LARGE SCALE GENOMIC DNA]</scope>
    <source>
        <strain evidence="10">MCCC 1A06723</strain>
    </source>
</reference>
<evidence type="ECO:0000256" key="8">
    <source>
        <dbReference type="SAM" id="Phobius"/>
    </source>
</evidence>
<accession>A0A501PD61</accession>
<evidence type="ECO:0000256" key="3">
    <source>
        <dbReference type="ARBA" id="ARBA00022448"/>
    </source>
</evidence>
<feature type="transmembrane region" description="Helical" evidence="8">
    <location>
        <begin position="278"/>
        <end position="296"/>
    </location>
</feature>
<protein>
    <submittedName>
        <fullName evidence="9">Iron ABC transporter permease</fullName>
    </submittedName>
</protein>
<keyword evidence="4" id="KW-1003">Cell membrane</keyword>
<dbReference type="PANTHER" id="PTHR30472">
    <property type="entry name" value="FERRIC ENTEROBACTIN TRANSPORT SYSTEM PERMEASE PROTEIN"/>
    <property type="match status" value="1"/>
</dbReference>
<proteinExistence type="inferred from homology"/>
<dbReference type="Gene3D" id="1.10.3470.10">
    <property type="entry name" value="ABC transporter involved in vitamin B12 uptake, BtuC"/>
    <property type="match status" value="1"/>
</dbReference>
<comment type="caution">
    <text evidence="9">The sequence shown here is derived from an EMBL/GenBank/DDBJ whole genome shotgun (WGS) entry which is preliminary data.</text>
</comment>
<dbReference type="InterPro" id="IPR037294">
    <property type="entry name" value="ABC_BtuC-like"/>
</dbReference>
<keyword evidence="10" id="KW-1185">Reference proteome</keyword>
<dbReference type="PANTHER" id="PTHR30472:SF29">
    <property type="entry name" value="VITAMIN B12 IMPORT SYSTEM PERMEASE PROTEIN BTUC"/>
    <property type="match status" value="1"/>
</dbReference>
<evidence type="ECO:0000256" key="6">
    <source>
        <dbReference type="ARBA" id="ARBA00022989"/>
    </source>
</evidence>
<dbReference type="FunFam" id="1.10.3470.10:FF:000001">
    <property type="entry name" value="Vitamin B12 ABC transporter permease BtuC"/>
    <property type="match status" value="1"/>
</dbReference>
<feature type="transmembrane region" description="Helical" evidence="8">
    <location>
        <begin position="238"/>
        <end position="266"/>
    </location>
</feature>
<keyword evidence="6 8" id="KW-1133">Transmembrane helix</keyword>
<evidence type="ECO:0000256" key="7">
    <source>
        <dbReference type="ARBA" id="ARBA00023136"/>
    </source>
</evidence>
<evidence type="ECO:0000256" key="4">
    <source>
        <dbReference type="ARBA" id="ARBA00022475"/>
    </source>
</evidence>
<feature type="transmembrane region" description="Helical" evidence="8">
    <location>
        <begin position="117"/>
        <end position="136"/>
    </location>
</feature>
<keyword evidence="3" id="KW-0813">Transport</keyword>
<keyword evidence="7 8" id="KW-0472">Membrane</keyword>
<comment type="similarity">
    <text evidence="2">Belongs to the binding-protein-dependent transport system permease family. FecCD subfamily.</text>
</comment>
<evidence type="ECO:0000313" key="10">
    <source>
        <dbReference type="Proteomes" id="UP000319148"/>
    </source>
</evidence>
<organism evidence="9 10">
    <name type="scientific">Emcibacter nanhaiensis</name>
    <dbReference type="NCBI Taxonomy" id="1505037"/>
    <lineage>
        <taxon>Bacteria</taxon>
        <taxon>Pseudomonadati</taxon>
        <taxon>Pseudomonadota</taxon>
        <taxon>Alphaproteobacteria</taxon>
        <taxon>Emcibacterales</taxon>
        <taxon>Emcibacteraceae</taxon>
        <taxon>Emcibacter</taxon>
    </lineage>
</organism>
<dbReference type="RefSeq" id="WP_139942212.1">
    <property type="nucleotide sequence ID" value="NZ_JBHSYP010000005.1"/>
</dbReference>